<dbReference type="AlphaFoldDB" id="A0A942Z8F4"/>
<reference evidence="2" key="1">
    <citation type="submission" date="2019-12" db="EMBL/GenBank/DDBJ databases">
        <title>Clostridiaceae gen. nov. sp. nov., isolated from sediment in Xinjiang, China.</title>
        <authorList>
            <person name="Zhang R."/>
        </authorList>
    </citation>
    <scope>NUCLEOTIDE SEQUENCE</scope>
    <source>
        <strain evidence="2">D2Q-11</strain>
    </source>
</reference>
<keyword evidence="3" id="KW-1185">Reference proteome</keyword>
<dbReference type="Pfam" id="PF01976">
    <property type="entry name" value="DUF116"/>
    <property type="match status" value="1"/>
</dbReference>
<evidence type="ECO:0000256" key="1">
    <source>
        <dbReference type="SAM" id="Phobius"/>
    </source>
</evidence>
<keyword evidence="1" id="KW-0472">Membrane</keyword>
<name>A0A942Z8F4_9FIRM</name>
<proteinExistence type="predicted"/>
<evidence type="ECO:0000313" key="2">
    <source>
        <dbReference type="EMBL" id="MBS4539737.1"/>
    </source>
</evidence>
<dbReference type="InterPro" id="IPR002829">
    <property type="entry name" value="DUF116"/>
</dbReference>
<dbReference type="PIRSF" id="PIRSF006594">
    <property type="entry name" value="UCP006594"/>
    <property type="match status" value="1"/>
</dbReference>
<comment type="caution">
    <text evidence="2">The sequence shown here is derived from an EMBL/GenBank/DDBJ whole genome shotgun (WGS) entry which is preliminary data.</text>
</comment>
<dbReference type="EMBL" id="WSFT01000053">
    <property type="protein sequence ID" value="MBS4539737.1"/>
    <property type="molecule type" value="Genomic_DNA"/>
</dbReference>
<sequence>MVLIISIMLIIGLSISLTDNFTLIKDIVLIFSFIFSLVLISIFLIIIFTLKLFKEKKLNKIESKILYYSVSLYYPILVALARITRIDKDKIRLIYTKINNLLIKSKNIKIKPQDLLILLPHCIQYSECKYKITNDINNCVKCGKCDIDKIIKLKEEYGFNVVVATGGTLARKWIMSLRPKAIVAVACERDLSSGINDVKRLPVIGVINERPNGPCINTKVSIDSLEEAIKFFIKDI</sequence>
<dbReference type="PANTHER" id="PTHR43801:SF1">
    <property type="entry name" value="POLYPRENYL SYNTHETASE"/>
    <property type="match status" value="1"/>
</dbReference>
<evidence type="ECO:0000313" key="3">
    <source>
        <dbReference type="Proteomes" id="UP000724672"/>
    </source>
</evidence>
<protein>
    <submittedName>
        <fullName evidence="2">DUF116 domain-containing protein</fullName>
    </submittedName>
</protein>
<dbReference type="PANTHER" id="PTHR43801">
    <property type="entry name" value="NUCLEOTIDE-BINDING PROTEIN-RELATED"/>
    <property type="match status" value="1"/>
</dbReference>
<gene>
    <name evidence="2" type="ORF">GOQ27_14785</name>
</gene>
<keyword evidence="1" id="KW-1133">Transmembrane helix</keyword>
<feature type="transmembrane region" description="Helical" evidence="1">
    <location>
        <begin position="65"/>
        <end position="83"/>
    </location>
</feature>
<keyword evidence="1" id="KW-0812">Transmembrane</keyword>
<feature type="transmembrane region" description="Helical" evidence="1">
    <location>
        <begin position="28"/>
        <end position="53"/>
    </location>
</feature>
<organism evidence="2 3">
    <name type="scientific">Anaeromonas frigoriresistens</name>
    <dbReference type="NCBI Taxonomy" id="2683708"/>
    <lineage>
        <taxon>Bacteria</taxon>
        <taxon>Bacillati</taxon>
        <taxon>Bacillota</taxon>
        <taxon>Tissierellia</taxon>
        <taxon>Tissierellales</taxon>
        <taxon>Thermohalobacteraceae</taxon>
        <taxon>Anaeromonas</taxon>
    </lineage>
</organism>
<accession>A0A942Z8F4</accession>
<dbReference type="Proteomes" id="UP000724672">
    <property type="component" value="Unassembled WGS sequence"/>
</dbReference>